<gene>
    <name evidence="2" type="ORF">NDU88_003243</name>
</gene>
<sequence>MWVPAAEQEGWGGRGSATTSRGPVKQGPRLRSRVAMALPPLRPGSHDGRRGSGNLRVRSRGEKDPSREGSVRARVSRTGSRRTHKPIRAIRSGSGGTVRPRQDVGRPPCRSLRIRWWSVSGGPGEPGAHPFLSQRGTFERRPRLWVMVAVPSPLSRFLPVCHARCVFRC</sequence>
<dbReference type="AlphaFoldDB" id="A0AAV7UYF5"/>
<dbReference type="Proteomes" id="UP001066276">
    <property type="component" value="Chromosome 2_2"/>
</dbReference>
<organism evidence="2 3">
    <name type="scientific">Pleurodeles waltl</name>
    <name type="common">Iberian ribbed newt</name>
    <dbReference type="NCBI Taxonomy" id="8319"/>
    <lineage>
        <taxon>Eukaryota</taxon>
        <taxon>Metazoa</taxon>
        <taxon>Chordata</taxon>
        <taxon>Craniata</taxon>
        <taxon>Vertebrata</taxon>
        <taxon>Euteleostomi</taxon>
        <taxon>Amphibia</taxon>
        <taxon>Batrachia</taxon>
        <taxon>Caudata</taxon>
        <taxon>Salamandroidea</taxon>
        <taxon>Salamandridae</taxon>
        <taxon>Pleurodelinae</taxon>
        <taxon>Pleurodeles</taxon>
    </lineage>
</organism>
<evidence type="ECO:0000313" key="3">
    <source>
        <dbReference type="Proteomes" id="UP001066276"/>
    </source>
</evidence>
<dbReference type="EMBL" id="JANPWB010000004">
    <property type="protein sequence ID" value="KAJ1193948.1"/>
    <property type="molecule type" value="Genomic_DNA"/>
</dbReference>
<feature type="compositionally biased region" description="Basic residues" evidence="1">
    <location>
        <begin position="79"/>
        <end position="88"/>
    </location>
</feature>
<protein>
    <submittedName>
        <fullName evidence="2">Uncharacterized protein</fullName>
    </submittedName>
</protein>
<evidence type="ECO:0000256" key="1">
    <source>
        <dbReference type="SAM" id="MobiDB-lite"/>
    </source>
</evidence>
<accession>A0AAV7UYF5</accession>
<keyword evidence="3" id="KW-1185">Reference proteome</keyword>
<reference evidence="2" key="1">
    <citation type="journal article" date="2022" name="bioRxiv">
        <title>Sequencing and chromosome-scale assembly of the giantPleurodeles waltlgenome.</title>
        <authorList>
            <person name="Brown T."/>
            <person name="Elewa A."/>
            <person name="Iarovenko S."/>
            <person name="Subramanian E."/>
            <person name="Araus A.J."/>
            <person name="Petzold A."/>
            <person name="Susuki M."/>
            <person name="Suzuki K.-i.T."/>
            <person name="Hayashi T."/>
            <person name="Toyoda A."/>
            <person name="Oliveira C."/>
            <person name="Osipova E."/>
            <person name="Leigh N.D."/>
            <person name="Simon A."/>
            <person name="Yun M.H."/>
        </authorList>
    </citation>
    <scope>NUCLEOTIDE SEQUENCE</scope>
    <source>
        <strain evidence="2">20211129_DDA</strain>
        <tissue evidence="2">Liver</tissue>
    </source>
</reference>
<proteinExistence type="predicted"/>
<evidence type="ECO:0000313" key="2">
    <source>
        <dbReference type="EMBL" id="KAJ1193948.1"/>
    </source>
</evidence>
<feature type="region of interest" description="Disordered" evidence="1">
    <location>
        <begin position="1"/>
        <end position="107"/>
    </location>
</feature>
<feature type="compositionally biased region" description="Basic and acidic residues" evidence="1">
    <location>
        <begin position="59"/>
        <end position="71"/>
    </location>
</feature>
<name>A0AAV7UYF5_PLEWA</name>
<comment type="caution">
    <text evidence="2">The sequence shown here is derived from an EMBL/GenBank/DDBJ whole genome shotgun (WGS) entry which is preliminary data.</text>
</comment>